<dbReference type="RefSeq" id="WP_169157436.1">
    <property type="nucleotide sequence ID" value="NZ_CAWPJE010000233.1"/>
</dbReference>
<dbReference type="Proteomes" id="UP000718564">
    <property type="component" value="Unassembled WGS sequence"/>
</dbReference>
<organism evidence="1 2">
    <name type="scientific">Brasilonema bromeliae SPC951</name>
    <dbReference type="NCBI Taxonomy" id="385972"/>
    <lineage>
        <taxon>Bacteria</taxon>
        <taxon>Bacillati</taxon>
        <taxon>Cyanobacteriota</taxon>
        <taxon>Cyanophyceae</taxon>
        <taxon>Nostocales</taxon>
        <taxon>Scytonemataceae</taxon>
        <taxon>Brasilonema</taxon>
        <taxon>Bromeliae group (in: Brasilonema)</taxon>
    </lineage>
</organism>
<dbReference type="Pfam" id="PF14518">
    <property type="entry name" value="Haem_oxygenas_2"/>
    <property type="match status" value="1"/>
</dbReference>
<comment type="caution">
    <text evidence="1">The sequence shown here is derived from an EMBL/GenBank/DDBJ whole genome shotgun (WGS) entry which is preliminary data.</text>
</comment>
<name>A0ABX1PCL8_9CYAN</name>
<dbReference type="SUPFAM" id="SSF48613">
    <property type="entry name" value="Heme oxygenase-like"/>
    <property type="match status" value="1"/>
</dbReference>
<evidence type="ECO:0008006" key="3">
    <source>
        <dbReference type="Google" id="ProtNLM"/>
    </source>
</evidence>
<dbReference type="Gene3D" id="1.20.910.10">
    <property type="entry name" value="Heme oxygenase-like"/>
    <property type="match status" value="1"/>
</dbReference>
<gene>
    <name evidence="1" type="ORF">DP116_23360</name>
</gene>
<dbReference type="InterPro" id="IPR016084">
    <property type="entry name" value="Haem_Oase-like_multi-hlx"/>
</dbReference>
<accession>A0ABX1PCL8</accession>
<evidence type="ECO:0000313" key="1">
    <source>
        <dbReference type="EMBL" id="NMG22227.1"/>
    </source>
</evidence>
<protein>
    <recommendedName>
        <fullName evidence="3">Heme oxygenase</fullName>
    </recommendedName>
</protein>
<reference evidence="1 2" key="1">
    <citation type="submission" date="2018-06" db="EMBL/GenBank/DDBJ databases">
        <title>Comparative genomics of Brasilonema spp. strains.</title>
        <authorList>
            <person name="Alvarenga D.O."/>
            <person name="Fiore M.F."/>
            <person name="Varani A.M."/>
        </authorList>
    </citation>
    <scope>NUCLEOTIDE SEQUENCE [LARGE SCALE GENOMIC DNA]</scope>
    <source>
        <strain evidence="1 2">SPC951</strain>
    </source>
</reference>
<evidence type="ECO:0000313" key="2">
    <source>
        <dbReference type="Proteomes" id="UP000718564"/>
    </source>
</evidence>
<proteinExistence type="predicted"/>
<sequence>MMLTTVTQHLLNVRYRVLEGLKDSASIKSVLAGKADKDIYIKYLTNVYQYAQHSPKVIALAASRCMNTHPQLAKYLLHHAEEEQGHDLWALADLQDLGVNESTVKLAYPVPSCSAMIGFVYYTAGYANPVGLFGWLYVLEAMGNDIGGIIAEQLNDGLSLSNTALRFVAGHGISDRDHTTDLTEVMNTYVKNPQDVADINHVADVIADLYVRMFTEIAKIRV</sequence>
<keyword evidence="2" id="KW-1185">Reference proteome</keyword>
<dbReference type="EMBL" id="QMEB01000234">
    <property type="protein sequence ID" value="NMG22227.1"/>
    <property type="molecule type" value="Genomic_DNA"/>
</dbReference>